<organism evidence="4">
    <name type="scientific">Jeilongvirus sp</name>
    <dbReference type="NCBI Taxonomy" id="2686070"/>
    <lineage>
        <taxon>Viruses</taxon>
        <taxon>Riboviria</taxon>
        <taxon>Orthornavirae</taxon>
        <taxon>Negarnaviricota</taxon>
        <taxon>Haploviricotina</taxon>
        <taxon>Monjiviricetes</taxon>
        <taxon>Mononegavirales</taxon>
        <taxon>Paramyxoviridae</taxon>
        <taxon>Orthoparamyxovirinae</taxon>
        <taxon>Jeilongvirus</taxon>
    </lineage>
</organism>
<feature type="transmembrane region" description="Helical" evidence="2">
    <location>
        <begin position="55"/>
        <end position="79"/>
    </location>
</feature>
<reference evidence="4" key="2">
    <citation type="journal article" date="2021" name="Virology (Lond)">
        <title>Novel Paju Apodemus paramyxovirus 1 and 2, harbored by Apodemus agrarius in the Republic of Korea.</title>
        <authorList>
            <person name="Lee S.H."/>
            <person name="No J.S."/>
            <person name="Kim K."/>
            <person name="Budhathoki S."/>
            <person name="Park K."/>
            <person name="Lee G.Y."/>
            <person name="Cho S."/>
            <person name="Kim B.H."/>
            <person name="Cho S."/>
            <person name="Kim J."/>
            <person name="Lee J."/>
            <person name="Cho S.H."/>
            <person name="Kim H.C."/>
            <person name="Klein T.A."/>
            <person name="Uhm C.S."/>
            <person name="Kim W.K."/>
            <person name="Song J.W."/>
        </authorList>
    </citation>
    <scope>NUCLEOTIDE SEQUENCE</scope>
    <source>
        <strain evidence="3">Aa17-154</strain>
        <strain evidence="4">Aa17-166</strain>
    </source>
</reference>
<evidence type="ECO:0000313" key="3">
    <source>
        <dbReference type="EMBL" id="QXU63475.1"/>
    </source>
</evidence>
<dbReference type="EMBL" id="MT823463">
    <property type="protein sequence ID" value="QXU63475.1"/>
    <property type="molecule type" value="Viral_cRNA"/>
</dbReference>
<keyword evidence="2" id="KW-0812">Transmembrane</keyword>
<evidence type="ECO:0000256" key="2">
    <source>
        <dbReference type="SAM" id="Phobius"/>
    </source>
</evidence>
<evidence type="ECO:0000256" key="1">
    <source>
        <dbReference type="SAM" id="MobiDB-lite"/>
    </source>
</evidence>
<feature type="compositionally biased region" description="Low complexity" evidence="1">
    <location>
        <begin position="201"/>
        <end position="216"/>
    </location>
</feature>
<keyword evidence="2" id="KW-0472">Membrane</keyword>
<proteinExistence type="predicted"/>
<protein>
    <submittedName>
        <fullName evidence="4">TM protein</fullName>
    </submittedName>
</protein>
<name>A0A8F7CEY5_9MONO</name>
<feature type="region of interest" description="Disordered" evidence="1">
    <location>
        <begin position="191"/>
        <end position="216"/>
    </location>
</feature>
<evidence type="ECO:0000313" key="4">
    <source>
        <dbReference type="EMBL" id="QXU63483.1"/>
    </source>
</evidence>
<dbReference type="EMBL" id="MT823464">
    <property type="protein sequence ID" value="QXU63483.1"/>
    <property type="molecule type" value="Viral_cRNA"/>
</dbReference>
<accession>A0A8F7CEY5</accession>
<sequence length="216" mass="24117">MSADIYANPDEPEPVYLNMQRSRSFPSTTYARNPCYVGSSYHNAGFSCNVKRGTIVIYMLVLVICLESASLTMGGLVLYRILYAGDITQDQLPLTISPTIFKQQLDQIKSQLGYMMSTISYSLPKELTNNLRSEVDRMGKDIDKLEILVLSSMLDLNMELTQNNSFSLSTGSKNGVCQQYLTALKKSIRDKNKKCPQGGSTNTETKNTPTTRGFYP</sequence>
<keyword evidence="2" id="KW-1133">Transmembrane helix</keyword>
<reference evidence="4" key="1">
    <citation type="submission" date="2020-07" db="EMBL/GenBank/DDBJ databases">
        <authorList>
            <person name="Song J.-W."/>
        </authorList>
    </citation>
    <scope>NUCLEOTIDE SEQUENCE</scope>
    <source>
        <strain evidence="3">Aa17-154</strain>
        <strain evidence="4">Aa17-166</strain>
    </source>
</reference>